<evidence type="ECO:0000313" key="9">
    <source>
        <dbReference type="EMBL" id="SDC50408.1"/>
    </source>
</evidence>
<dbReference type="GO" id="GO:0009055">
    <property type="term" value="F:electron transfer activity"/>
    <property type="evidence" value="ECO:0007669"/>
    <property type="project" value="InterPro"/>
</dbReference>
<dbReference type="GO" id="GO:0046872">
    <property type="term" value="F:metal ion binding"/>
    <property type="evidence" value="ECO:0007669"/>
    <property type="project" value="UniProtKB-KW"/>
</dbReference>
<dbReference type="Pfam" id="PF01355">
    <property type="entry name" value="HIPIP"/>
    <property type="match status" value="1"/>
</dbReference>
<dbReference type="OrthoDB" id="183484at2157"/>
<keyword evidence="4" id="KW-0249">Electron transport</keyword>
<dbReference type="GO" id="GO:0051539">
    <property type="term" value="F:4 iron, 4 sulfur cluster binding"/>
    <property type="evidence" value="ECO:0007669"/>
    <property type="project" value="UniProtKB-KW"/>
</dbReference>
<feature type="compositionally biased region" description="Basic and acidic residues" evidence="7">
    <location>
        <begin position="45"/>
        <end position="55"/>
    </location>
</feature>
<evidence type="ECO:0000256" key="2">
    <source>
        <dbReference type="ARBA" id="ARBA00022485"/>
    </source>
</evidence>
<keyword evidence="5" id="KW-0408">Iron</keyword>
<dbReference type="SUPFAM" id="SSF57652">
    <property type="entry name" value="HIPIP (high potential iron protein)"/>
    <property type="match status" value="2"/>
</dbReference>
<keyword evidence="11" id="KW-1185">Reference proteome</keyword>
<gene>
    <name evidence="10" type="ORF">SAMN04488694_104117</name>
    <name evidence="9" type="ORF">SAMN05192552_1004185</name>
</gene>
<reference evidence="10" key="2">
    <citation type="submission" date="2016-10" db="EMBL/GenBank/DDBJ databases">
        <authorList>
            <person name="de Groot N.N."/>
        </authorList>
    </citation>
    <scope>NUCLEOTIDE SEQUENCE [LARGE SCALE GENOMIC DNA]</scope>
    <source>
        <strain evidence="10">CDM_6</strain>
    </source>
</reference>
<dbReference type="GO" id="GO:0019646">
    <property type="term" value="P:aerobic electron transport chain"/>
    <property type="evidence" value="ECO:0007669"/>
    <property type="project" value="InterPro"/>
</dbReference>
<evidence type="ECO:0000256" key="1">
    <source>
        <dbReference type="ARBA" id="ARBA00022448"/>
    </source>
</evidence>
<dbReference type="Gene3D" id="4.10.490.10">
    <property type="entry name" value="High potential iron-sulphur protein"/>
    <property type="match status" value="2"/>
</dbReference>
<dbReference type="InterPro" id="IPR000170">
    <property type="entry name" value="High_potential_FeS_prot"/>
</dbReference>
<evidence type="ECO:0000256" key="5">
    <source>
        <dbReference type="ARBA" id="ARBA00023004"/>
    </source>
</evidence>
<dbReference type="Proteomes" id="UP000324021">
    <property type="component" value="Unassembled WGS sequence"/>
</dbReference>
<dbReference type="EMBL" id="FOIC01000004">
    <property type="protein sequence ID" value="SET17147.1"/>
    <property type="molecule type" value="Genomic_DNA"/>
</dbReference>
<evidence type="ECO:0000313" key="11">
    <source>
        <dbReference type="Proteomes" id="UP000199320"/>
    </source>
</evidence>
<keyword evidence="1" id="KW-0813">Transport</keyword>
<keyword evidence="2" id="KW-0004">4Fe-4S</keyword>
<dbReference type="AlphaFoldDB" id="A0A1I0CC72"/>
<dbReference type="RefSeq" id="WP_149782301.1">
    <property type="nucleotide sequence ID" value="NZ_FMZP01000004.1"/>
</dbReference>
<feature type="compositionally biased region" description="Basic and acidic residues" evidence="7">
    <location>
        <begin position="75"/>
        <end position="102"/>
    </location>
</feature>
<feature type="compositionally biased region" description="Acidic residues" evidence="7">
    <location>
        <begin position="56"/>
        <end position="74"/>
    </location>
</feature>
<dbReference type="PROSITE" id="PS51373">
    <property type="entry name" value="HIPIP"/>
    <property type="match status" value="1"/>
</dbReference>
<reference evidence="11 12" key="1">
    <citation type="submission" date="2016-10" db="EMBL/GenBank/DDBJ databases">
        <authorList>
            <person name="Varghese N."/>
            <person name="Submissions S."/>
        </authorList>
    </citation>
    <scope>NUCLEOTIDE SEQUENCE [LARGE SCALE GENOMIC DNA]</scope>
    <source>
        <strain evidence="9 12">CDM_1</strain>
        <strain evidence="11">CDM_6</strain>
    </source>
</reference>
<dbReference type="Proteomes" id="UP000199320">
    <property type="component" value="Unassembled WGS sequence"/>
</dbReference>
<feature type="region of interest" description="Disordered" evidence="7">
    <location>
        <begin position="37"/>
        <end position="105"/>
    </location>
</feature>
<protein>
    <submittedName>
        <fullName evidence="10">High potential iron-sulfur protein</fullName>
    </submittedName>
</protein>
<dbReference type="InterPro" id="IPR036369">
    <property type="entry name" value="HIPIP_sf"/>
</dbReference>
<name>A0A1I0CC72_9EURY</name>
<evidence type="ECO:0000313" key="10">
    <source>
        <dbReference type="EMBL" id="SET17147.1"/>
    </source>
</evidence>
<feature type="domain" description="High potential iron-sulfur proteins family profile" evidence="8">
    <location>
        <begin position="192"/>
        <end position="268"/>
    </location>
</feature>
<organism evidence="10 11">
    <name type="scientific">Natrinema hispanicum</name>
    <dbReference type="NCBI Taxonomy" id="392421"/>
    <lineage>
        <taxon>Archaea</taxon>
        <taxon>Methanobacteriati</taxon>
        <taxon>Methanobacteriota</taxon>
        <taxon>Stenosarchaea group</taxon>
        <taxon>Halobacteria</taxon>
        <taxon>Halobacteriales</taxon>
        <taxon>Natrialbaceae</taxon>
        <taxon>Natrinema</taxon>
    </lineage>
</organism>
<accession>A0A1I0CC72</accession>
<evidence type="ECO:0000256" key="7">
    <source>
        <dbReference type="SAM" id="MobiDB-lite"/>
    </source>
</evidence>
<evidence type="ECO:0000313" key="12">
    <source>
        <dbReference type="Proteomes" id="UP000324021"/>
    </source>
</evidence>
<sequence>MVGDNTPGRWPDDIDEWNRRAYLAATAGSTAGIVWLSGCVDDTGNGDRGEGRTDENGEEDSEAEEELPEGVSEAEFERGPVPEEYRTALSLGDEKRDPDDLTPKAAVDFSEYDEAGDYSSHEPGMCCANCADYIPDKNGDTFGACAEVEGYIDGADWCTIYEELPERSVPDGLSEDELATAAVPDEYRTASSQAGEQRDPDDLQTQADVNFIESVEAIAAETAPPGQSCGNCAEFITDQNGDTWGACAKVEGYVAVEDWCSLWEQISEET</sequence>
<evidence type="ECO:0000256" key="4">
    <source>
        <dbReference type="ARBA" id="ARBA00022982"/>
    </source>
</evidence>
<evidence type="ECO:0000256" key="3">
    <source>
        <dbReference type="ARBA" id="ARBA00022723"/>
    </source>
</evidence>
<keyword evidence="6" id="KW-0411">Iron-sulfur</keyword>
<keyword evidence="3" id="KW-0479">Metal-binding</keyword>
<dbReference type="EMBL" id="FMZP01000004">
    <property type="protein sequence ID" value="SDC50408.1"/>
    <property type="molecule type" value="Genomic_DNA"/>
</dbReference>
<evidence type="ECO:0000259" key="8">
    <source>
        <dbReference type="PROSITE" id="PS51373"/>
    </source>
</evidence>
<proteinExistence type="predicted"/>
<evidence type="ECO:0000256" key="6">
    <source>
        <dbReference type="ARBA" id="ARBA00023014"/>
    </source>
</evidence>